<keyword evidence="2" id="KW-1133">Transmembrane helix</keyword>
<evidence type="ECO:0000313" key="5">
    <source>
        <dbReference type="Proteomes" id="UP000315403"/>
    </source>
</evidence>
<dbReference type="AlphaFoldDB" id="A0A543Q283"/>
<reference evidence="4 5" key="1">
    <citation type="submission" date="2019-03" db="EMBL/GenBank/DDBJ databases">
        <title>New insights into Acidothiobacillus thiooxidans sulfur metabolism through coupled gene expression, solution geochemistry, microscopy and spectroscopy analyses.</title>
        <authorList>
            <person name="Camacho D."/>
            <person name="Frazao R."/>
            <person name="Fouillen A."/>
            <person name="Nanci A."/>
            <person name="Lang B.F."/>
            <person name="Apte S.C."/>
            <person name="Baron C."/>
            <person name="Warren L.A."/>
        </authorList>
    </citation>
    <scope>NUCLEOTIDE SEQUENCE [LARGE SCALE GENOMIC DNA]</scope>
    <source>
        <strain evidence="4 5">ATCC 19377</strain>
    </source>
</reference>
<keyword evidence="2" id="KW-0812">Transmembrane</keyword>
<sequence>MYMSTWKSPVALYKALVEAKVSTDTATEAAQSVVDDIRTVINNLATKQELTQEILAARKDLRHEILLTKRELQNEIHATKNELQSEIRETKSEIQATKIELQSEIHATKSEIQTTKIDLRAEIKVLETKMDSKFKIMQVYMVIIGILAASSSPIFAPLVKVIEHLL</sequence>
<keyword evidence="1" id="KW-0175">Coiled coil</keyword>
<gene>
    <name evidence="4" type="ORF">DLNHIDIE_00295</name>
    <name evidence="3" type="ORF">GCD22_01952</name>
</gene>
<dbReference type="Gene3D" id="1.20.58.130">
    <property type="match status" value="1"/>
</dbReference>
<reference evidence="3 6" key="2">
    <citation type="submission" date="2019-10" db="EMBL/GenBank/DDBJ databases">
        <authorList>
            <person name="Wang R."/>
        </authorList>
    </citation>
    <scope>NUCLEOTIDE SEQUENCE [LARGE SCALE GENOMIC DNA]</scope>
    <source>
        <strain evidence="3 6">ATCC 19377</strain>
    </source>
</reference>
<dbReference type="EMBL" id="CP045571">
    <property type="protein sequence ID" value="QFX96217.1"/>
    <property type="molecule type" value="Genomic_DNA"/>
</dbReference>
<evidence type="ECO:0000313" key="6">
    <source>
        <dbReference type="Proteomes" id="UP000363590"/>
    </source>
</evidence>
<feature type="coiled-coil region" evidence="1">
    <location>
        <begin position="62"/>
        <end position="100"/>
    </location>
</feature>
<protein>
    <recommendedName>
        <fullName evidence="7">DUF1640 domain-containing protein</fullName>
    </recommendedName>
</protein>
<feature type="transmembrane region" description="Helical" evidence="2">
    <location>
        <begin position="139"/>
        <end position="159"/>
    </location>
</feature>
<accession>A0A543Q283</accession>
<dbReference type="Proteomes" id="UP000363590">
    <property type="component" value="Chromosome"/>
</dbReference>
<dbReference type="Proteomes" id="UP000315403">
    <property type="component" value="Unassembled WGS sequence"/>
</dbReference>
<keyword evidence="2" id="KW-0472">Membrane</keyword>
<evidence type="ECO:0000313" key="4">
    <source>
        <dbReference type="EMBL" id="TQN50442.1"/>
    </source>
</evidence>
<organism evidence="4 5">
    <name type="scientific">Acidithiobacillus thiooxidans ATCC 19377</name>
    <dbReference type="NCBI Taxonomy" id="637390"/>
    <lineage>
        <taxon>Bacteria</taxon>
        <taxon>Pseudomonadati</taxon>
        <taxon>Pseudomonadota</taxon>
        <taxon>Acidithiobacillia</taxon>
        <taxon>Acidithiobacillales</taxon>
        <taxon>Acidithiobacillaceae</taxon>
        <taxon>Acidithiobacillus</taxon>
    </lineage>
</organism>
<evidence type="ECO:0000256" key="2">
    <source>
        <dbReference type="SAM" id="Phobius"/>
    </source>
</evidence>
<proteinExistence type="predicted"/>
<evidence type="ECO:0008006" key="7">
    <source>
        <dbReference type="Google" id="ProtNLM"/>
    </source>
</evidence>
<name>A0A543Q283_ACITH</name>
<dbReference type="KEGG" id="atx:GCD22_01952"/>
<evidence type="ECO:0000256" key="1">
    <source>
        <dbReference type="SAM" id="Coils"/>
    </source>
</evidence>
<evidence type="ECO:0000313" key="3">
    <source>
        <dbReference type="EMBL" id="QFX96217.1"/>
    </source>
</evidence>
<dbReference type="EMBL" id="SZUV01000001">
    <property type="protein sequence ID" value="TQN50442.1"/>
    <property type="molecule type" value="Genomic_DNA"/>
</dbReference>